<feature type="domain" description="DAGKc" evidence="9">
    <location>
        <begin position="3"/>
        <end position="137"/>
    </location>
</feature>
<dbReference type="GO" id="GO:0005524">
    <property type="term" value="F:ATP binding"/>
    <property type="evidence" value="ECO:0007669"/>
    <property type="project" value="UniProtKB-KW"/>
</dbReference>
<keyword evidence="7" id="KW-0443">Lipid metabolism</keyword>
<accession>A0A7W3JKQ7</accession>
<evidence type="ECO:0000313" key="13">
    <source>
        <dbReference type="Proteomes" id="UP000522688"/>
    </source>
</evidence>
<evidence type="ECO:0000256" key="8">
    <source>
        <dbReference type="ARBA" id="ARBA00023264"/>
    </source>
</evidence>
<evidence type="ECO:0000313" key="12">
    <source>
        <dbReference type="Proteomes" id="UP000321154"/>
    </source>
</evidence>
<comment type="cofactor">
    <cofactor evidence="1">
        <name>Mg(2+)</name>
        <dbReference type="ChEBI" id="CHEBI:18420"/>
    </cofactor>
</comment>
<evidence type="ECO:0000256" key="1">
    <source>
        <dbReference type="ARBA" id="ARBA00001946"/>
    </source>
</evidence>
<evidence type="ECO:0000259" key="9">
    <source>
        <dbReference type="PROSITE" id="PS50146"/>
    </source>
</evidence>
<dbReference type="InterPro" id="IPR001206">
    <property type="entry name" value="Diacylglycerol_kinase_cat_dom"/>
</dbReference>
<name>A0A7W3JKQ7_9MICO</name>
<dbReference type="GO" id="GO:0005886">
    <property type="term" value="C:plasma membrane"/>
    <property type="evidence" value="ECO:0007669"/>
    <property type="project" value="TreeGrafter"/>
</dbReference>
<proteinExistence type="inferred from homology"/>
<dbReference type="InterPro" id="IPR016064">
    <property type="entry name" value="NAD/diacylglycerol_kinase_sf"/>
</dbReference>
<dbReference type="Proteomes" id="UP000321154">
    <property type="component" value="Unassembled WGS sequence"/>
</dbReference>
<dbReference type="SMART" id="SM00046">
    <property type="entry name" value="DAGKc"/>
    <property type="match status" value="1"/>
</dbReference>
<dbReference type="RefSeq" id="WP_146857113.1">
    <property type="nucleotide sequence ID" value="NZ_BAAAHR010000006.1"/>
</dbReference>
<keyword evidence="3 11" id="KW-0808">Transferase</keyword>
<dbReference type="Pfam" id="PF00781">
    <property type="entry name" value="DAGK_cat"/>
    <property type="match status" value="1"/>
</dbReference>
<dbReference type="GO" id="GO:0004143">
    <property type="term" value="F:ATP-dependent diacylglycerol kinase activity"/>
    <property type="evidence" value="ECO:0007669"/>
    <property type="project" value="UniProtKB-EC"/>
</dbReference>
<evidence type="ECO:0000313" key="10">
    <source>
        <dbReference type="EMBL" id="GEK84800.1"/>
    </source>
</evidence>
<dbReference type="InterPro" id="IPR045540">
    <property type="entry name" value="YegS/DAGK_C"/>
</dbReference>
<keyword evidence="4" id="KW-0547">Nucleotide-binding</keyword>
<dbReference type="EC" id="2.7.1.107" evidence="11"/>
<keyword evidence="12" id="KW-1185">Reference proteome</keyword>
<evidence type="ECO:0000256" key="2">
    <source>
        <dbReference type="ARBA" id="ARBA00005983"/>
    </source>
</evidence>
<dbReference type="SUPFAM" id="SSF111331">
    <property type="entry name" value="NAD kinase/diacylglycerol kinase-like"/>
    <property type="match status" value="1"/>
</dbReference>
<dbReference type="Proteomes" id="UP000522688">
    <property type="component" value="Unassembled WGS sequence"/>
</dbReference>
<dbReference type="EMBL" id="BJUV01000067">
    <property type="protein sequence ID" value="GEK84800.1"/>
    <property type="molecule type" value="Genomic_DNA"/>
</dbReference>
<keyword evidence="5 11" id="KW-0418">Kinase</keyword>
<dbReference type="Gene3D" id="3.40.50.10330">
    <property type="entry name" value="Probable inorganic polyphosphate/atp-NAD kinase, domain 1"/>
    <property type="match status" value="1"/>
</dbReference>
<gene>
    <name evidence="11" type="ORF">FB463_002762</name>
    <name evidence="10" type="ORF">FFA01_31090</name>
</gene>
<keyword evidence="7" id="KW-0444">Lipid biosynthesis</keyword>
<keyword evidence="7" id="KW-0594">Phospholipid biosynthesis</keyword>
<dbReference type="PANTHER" id="PTHR12358">
    <property type="entry name" value="SPHINGOSINE KINASE"/>
    <property type="match status" value="1"/>
</dbReference>
<dbReference type="GO" id="GO:0008654">
    <property type="term" value="P:phospholipid biosynthetic process"/>
    <property type="evidence" value="ECO:0007669"/>
    <property type="project" value="UniProtKB-KW"/>
</dbReference>
<sequence>MTSTPLRIVVAVNPSASFGRRRDVGTSVAAAVTAAGHTPVVLLEESFDDLVAAARAELASSPDALVVVGGDGMVNLGANLVAGTDVPLGLVPSGTGNDMARALGIPHDDHEAATRLLVAQLERPPLVIDAGRVSHGDGESTWFACMVSAGFDAVVNERANRMRWPKGRSRYNLALYLELIRLRHLSYRLELDGVSHEVEGTLVSVGNGQSLGGGMKVTPDAVLDDGLLDVLVVDRLTRLQFLRIFPKVFAGTHLGDPRVHVHRVRRVTIHSDDVVAYADGERVGPLPVTVEVVPGALRVLAPGPTGG</sequence>
<dbReference type="InterPro" id="IPR017438">
    <property type="entry name" value="ATP-NAD_kinase_N"/>
</dbReference>
<dbReference type="EMBL" id="JACGWW010000005">
    <property type="protein sequence ID" value="MBA8814489.1"/>
    <property type="molecule type" value="Genomic_DNA"/>
</dbReference>
<keyword evidence="6" id="KW-0067">ATP-binding</keyword>
<evidence type="ECO:0000256" key="3">
    <source>
        <dbReference type="ARBA" id="ARBA00022679"/>
    </source>
</evidence>
<evidence type="ECO:0000256" key="7">
    <source>
        <dbReference type="ARBA" id="ARBA00023209"/>
    </source>
</evidence>
<evidence type="ECO:0000256" key="4">
    <source>
        <dbReference type="ARBA" id="ARBA00022741"/>
    </source>
</evidence>
<comment type="similarity">
    <text evidence="2">Belongs to the diacylglycerol/lipid kinase family.</text>
</comment>
<organism evidence="11 13">
    <name type="scientific">Frigoribacterium faeni</name>
    <dbReference type="NCBI Taxonomy" id="145483"/>
    <lineage>
        <taxon>Bacteria</taxon>
        <taxon>Bacillati</taxon>
        <taxon>Actinomycetota</taxon>
        <taxon>Actinomycetes</taxon>
        <taxon>Micrococcales</taxon>
        <taxon>Microbacteriaceae</taxon>
        <taxon>Frigoribacterium</taxon>
    </lineage>
</organism>
<dbReference type="Pfam" id="PF19279">
    <property type="entry name" value="YegS_C"/>
    <property type="match status" value="1"/>
</dbReference>
<comment type="caution">
    <text evidence="11">The sequence shown here is derived from an EMBL/GenBank/DDBJ whole genome shotgun (WGS) entry which is preliminary data.</text>
</comment>
<dbReference type="Gene3D" id="2.60.200.40">
    <property type="match status" value="1"/>
</dbReference>
<reference evidence="10 12" key="1">
    <citation type="submission" date="2019-07" db="EMBL/GenBank/DDBJ databases">
        <title>Whole genome shotgun sequence of Frigoribacterium faeni NBRC 103066.</title>
        <authorList>
            <person name="Hosoyama A."/>
            <person name="Uohara A."/>
            <person name="Ohji S."/>
            <person name="Ichikawa N."/>
        </authorList>
    </citation>
    <scope>NUCLEOTIDE SEQUENCE [LARGE SCALE GENOMIC DNA]</scope>
    <source>
        <strain evidence="10 12">NBRC 103066</strain>
    </source>
</reference>
<evidence type="ECO:0000313" key="11">
    <source>
        <dbReference type="EMBL" id="MBA8814489.1"/>
    </source>
</evidence>
<protein>
    <submittedName>
        <fullName evidence="11">Diacylglycerol kinase (ATP)</fullName>
        <ecNumber evidence="11">2.7.1.107</ecNumber>
    </submittedName>
</protein>
<evidence type="ECO:0000256" key="6">
    <source>
        <dbReference type="ARBA" id="ARBA00022840"/>
    </source>
</evidence>
<dbReference type="AlphaFoldDB" id="A0A7W3JKQ7"/>
<dbReference type="OrthoDB" id="142078at2"/>
<dbReference type="InterPro" id="IPR050187">
    <property type="entry name" value="Lipid_Phosphate_FormReg"/>
</dbReference>
<evidence type="ECO:0000256" key="5">
    <source>
        <dbReference type="ARBA" id="ARBA00022777"/>
    </source>
</evidence>
<dbReference type="PANTHER" id="PTHR12358:SF106">
    <property type="entry name" value="LIPID KINASE YEGS"/>
    <property type="match status" value="1"/>
</dbReference>
<reference evidence="11 13" key="2">
    <citation type="submission" date="2020-07" db="EMBL/GenBank/DDBJ databases">
        <title>Sequencing the genomes of 1000 actinobacteria strains.</title>
        <authorList>
            <person name="Klenk H.-P."/>
        </authorList>
    </citation>
    <scope>NUCLEOTIDE SEQUENCE [LARGE SCALE GENOMIC DNA]</scope>
    <source>
        <strain evidence="11 13">DSM 10309</strain>
    </source>
</reference>
<dbReference type="PROSITE" id="PS50146">
    <property type="entry name" value="DAGK"/>
    <property type="match status" value="1"/>
</dbReference>
<keyword evidence="8" id="KW-1208">Phospholipid metabolism</keyword>